<evidence type="ECO:0000313" key="3">
    <source>
        <dbReference type="EMBL" id="VEU76123.1"/>
    </source>
</evidence>
<evidence type="ECO:0000256" key="1">
    <source>
        <dbReference type="ARBA" id="ARBA00008720"/>
    </source>
</evidence>
<reference evidence="3 4" key="1">
    <citation type="submission" date="2019-01" db="EMBL/GenBank/DDBJ databases">
        <authorList>
            <consortium name="Pathogen Informatics"/>
        </authorList>
    </citation>
    <scope>NUCLEOTIDE SEQUENCE [LARGE SCALE GENOMIC DNA]</scope>
    <source>
        <strain evidence="3 4">NCTC10179</strain>
    </source>
</reference>
<accession>A0A449B689</accession>
<evidence type="ECO:0000256" key="2">
    <source>
        <dbReference type="ARBA" id="ARBA00024764"/>
    </source>
</evidence>
<dbReference type="RefSeq" id="WP_036433902.1">
    <property type="nucleotide sequence ID" value="NZ_LR215039.1"/>
</dbReference>
<dbReference type="Pfam" id="PF04297">
    <property type="entry name" value="UPF0122"/>
    <property type="match status" value="1"/>
</dbReference>
<dbReference type="InterPro" id="IPR013324">
    <property type="entry name" value="RNA_pol_sigma_r3/r4-like"/>
</dbReference>
<dbReference type="Gene3D" id="1.10.10.10">
    <property type="entry name" value="Winged helix-like DNA-binding domain superfamily/Winged helix DNA-binding domain"/>
    <property type="match status" value="1"/>
</dbReference>
<dbReference type="OrthoDB" id="399219at2"/>
<proteinExistence type="inferred from homology"/>
<name>A0A449B689_9BACT</name>
<dbReference type="Proteomes" id="UP000289497">
    <property type="component" value="Chromosome"/>
</dbReference>
<keyword evidence="4" id="KW-1185">Reference proteome</keyword>
<dbReference type="SUPFAM" id="SSF88659">
    <property type="entry name" value="Sigma3 and sigma4 domains of RNA polymerase sigma factors"/>
    <property type="match status" value="1"/>
</dbReference>
<protein>
    <submittedName>
        <fullName evidence="3">Sigma-70, region 4</fullName>
    </submittedName>
</protein>
<dbReference type="InterPro" id="IPR007394">
    <property type="entry name" value="UPF0122"/>
</dbReference>
<dbReference type="EMBL" id="LR215039">
    <property type="protein sequence ID" value="VEU76123.1"/>
    <property type="molecule type" value="Genomic_DNA"/>
</dbReference>
<dbReference type="KEGG" id="mcou:NCTC10179_00289"/>
<organism evidence="3 4">
    <name type="scientific">Mycoplasmopsis columboralis</name>
    <dbReference type="NCBI Taxonomy" id="171282"/>
    <lineage>
        <taxon>Bacteria</taxon>
        <taxon>Bacillati</taxon>
        <taxon>Mycoplasmatota</taxon>
        <taxon>Mycoplasmoidales</taxon>
        <taxon>Metamycoplasmataceae</taxon>
        <taxon>Mycoplasmopsis</taxon>
    </lineage>
</organism>
<evidence type="ECO:0000313" key="4">
    <source>
        <dbReference type="Proteomes" id="UP000289497"/>
    </source>
</evidence>
<gene>
    <name evidence="3" type="primary">MCYN0061</name>
    <name evidence="3" type="ORF">NCTC10179_00289</name>
</gene>
<dbReference type="InterPro" id="IPR036388">
    <property type="entry name" value="WH-like_DNA-bd_sf"/>
</dbReference>
<comment type="function">
    <text evidence="2">Might take part in the signal recognition particle (SRP) pathway. This is inferred from the conservation of its genetic proximity to ftsY/ffh. May be a regulatory protein.</text>
</comment>
<comment type="similarity">
    <text evidence="1">Belongs to the UPF0122 family.</text>
</comment>
<sequence length="80" mass="9409">MNKETKKSLNNIQKYTLLYEKYGFMLTKVQQQAFELYVYKDLSYAEVAQILATTRTSVYDAVDKAFKKLDKINNQKNLSK</sequence>
<dbReference type="AlphaFoldDB" id="A0A449B689"/>